<dbReference type="AlphaFoldDB" id="A0A816FFB5"/>
<dbReference type="EMBL" id="CAJNOH010010865">
    <property type="protein sequence ID" value="CAF1518005.1"/>
    <property type="molecule type" value="Genomic_DNA"/>
</dbReference>
<dbReference type="Proteomes" id="UP000663870">
    <property type="component" value="Unassembled WGS sequence"/>
</dbReference>
<name>A0A816FFB5_9BILA</name>
<protein>
    <submittedName>
        <fullName evidence="2">Uncharacterized protein</fullName>
    </submittedName>
</protein>
<sequence length="43" mass="4786">MRQELSNFQLEKSTISLCTAVVVTSSTTKSQTPIAITWTNQLE</sequence>
<keyword evidence="3" id="KW-1185">Reference proteome</keyword>
<evidence type="ECO:0000313" key="2">
    <source>
        <dbReference type="EMBL" id="CAF1660820.1"/>
    </source>
</evidence>
<accession>A0A816FFB5</accession>
<comment type="caution">
    <text evidence="2">The sequence shown here is derived from an EMBL/GenBank/DDBJ whole genome shotgun (WGS) entry which is preliminary data.</text>
</comment>
<evidence type="ECO:0000313" key="3">
    <source>
        <dbReference type="Proteomes" id="UP000663870"/>
    </source>
</evidence>
<feature type="non-terminal residue" evidence="2">
    <location>
        <position position="43"/>
    </location>
</feature>
<dbReference type="Proteomes" id="UP000663854">
    <property type="component" value="Unassembled WGS sequence"/>
</dbReference>
<gene>
    <name evidence="2" type="ORF">JXQ802_LOCUS56038</name>
    <name evidence="1" type="ORF">PYM288_LOCUS39488</name>
</gene>
<evidence type="ECO:0000313" key="1">
    <source>
        <dbReference type="EMBL" id="CAF1518005.1"/>
    </source>
</evidence>
<reference evidence="2" key="1">
    <citation type="submission" date="2021-02" db="EMBL/GenBank/DDBJ databases">
        <authorList>
            <person name="Nowell W R."/>
        </authorList>
    </citation>
    <scope>NUCLEOTIDE SEQUENCE</scope>
</reference>
<proteinExistence type="predicted"/>
<organism evidence="2 3">
    <name type="scientific">Rotaria sordida</name>
    <dbReference type="NCBI Taxonomy" id="392033"/>
    <lineage>
        <taxon>Eukaryota</taxon>
        <taxon>Metazoa</taxon>
        <taxon>Spiralia</taxon>
        <taxon>Gnathifera</taxon>
        <taxon>Rotifera</taxon>
        <taxon>Eurotatoria</taxon>
        <taxon>Bdelloidea</taxon>
        <taxon>Philodinida</taxon>
        <taxon>Philodinidae</taxon>
        <taxon>Rotaria</taxon>
    </lineage>
</organism>
<dbReference type="EMBL" id="CAJNOL010012697">
    <property type="protein sequence ID" value="CAF1660820.1"/>
    <property type="molecule type" value="Genomic_DNA"/>
</dbReference>